<dbReference type="EMBL" id="UOFF01000159">
    <property type="protein sequence ID" value="VAW56025.1"/>
    <property type="molecule type" value="Genomic_DNA"/>
</dbReference>
<feature type="non-terminal residue" evidence="1">
    <location>
        <position position="1"/>
    </location>
</feature>
<evidence type="ECO:0000313" key="1">
    <source>
        <dbReference type="EMBL" id="VAW56025.1"/>
    </source>
</evidence>
<dbReference type="AlphaFoldDB" id="A0A3B0WJJ6"/>
<proteinExistence type="predicted"/>
<sequence>RINVEPILRGNRIIFVTLTPLTDPCSSGGSSWIMEVSSDSGSRLKESPFDVNGDGIIDDLDIVSFGGDDSFVSGVRSKEGILSSPGILNTGSDNKELKLFNGSTNNMETITESVNESQRDRQSWRQLR</sequence>
<organism evidence="1">
    <name type="scientific">hydrothermal vent metagenome</name>
    <dbReference type="NCBI Taxonomy" id="652676"/>
    <lineage>
        <taxon>unclassified sequences</taxon>
        <taxon>metagenomes</taxon>
        <taxon>ecological metagenomes</taxon>
    </lineage>
</organism>
<protein>
    <submittedName>
        <fullName evidence="1">Uncharacterized protein</fullName>
    </submittedName>
</protein>
<reference evidence="1" key="1">
    <citation type="submission" date="2018-06" db="EMBL/GenBank/DDBJ databases">
        <authorList>
            <person name="Zhirakovskaya E."/>
        </authorList>
    </citation>
    <scope>NUCLEOTIDE SEQUENCE</scope>
</reference>
<gene>
    <name evidence="1" type="ORF">MNBD_GAMMA07-1177</name>
</gene>
<name>A0A3B0WJJ6_9ZZZZ</name>
<accession>A0A3B0WJJ6</accession>